<sequence length="38" mass="4064">MIKVVLANQQFMHVLEEHAALGALNDAVVVCAGDGDHF</sequence>
<gene>
    <name evidence="1" type="ORF">UFOPK2166_01077</name>
</gene>
<reference evidence="1" key="1">
    <citation type="submission" date="2020-05" db="EMBL/GenBank/DDBJ databases">
        <authorList>
            <person name="Chiriac C."/>
            <person name="Salcher M."/>
            <person name="Ghai R."/>
            <person name="Kavagutti S V."/>
        </authorList>
    </citation>
    <scope>NUCLEOTIDE SEQUENCE</scope>
</reference>
<evidence type="ECO:0000313" key="1">
    <source>
        <dbReference type="EMBL" id="CAB4655711.1"/>
    </source>
</evidence>
<protein>
    <submittedName>
        <fullName evidence="1">Unannotated protein</fullName>
    </submittedName>
</protein>
<accession>A0A6J6L1L8</accession>
<organism evidence="1">
    <name type="scientific">freshwater metagenome</name>
    <dbReference type="NCBI Taxonomy" id="449393"/>
    <lineage>
        <taxon>unclassified sequences</taxon>
        <taxon>metagenomes</taxon>
        <taxon>ecological metagenomes</taxon>
    </lineage>
</organism>
<name>A0A6J6L1L8_9ZZZZ</name>
<dbReference type="AlphaFoldDB" id="A0A6J6L1L8"/>
<proteinExistence type="predicted"/>
<dbReference type="EMBL" id="CAEZWB010000165">
    <property type="protein sequence ID" value="CAB4655711.1"/>
    <property type="molecule type" value="Genomic_DNA"/>
</dbReference>